<name>A0ABV0FZR4_9BURK</name>
<feature type="signal peptide" evidence="1">
    <location>
        <begin position="1"/>
        <end position="26"/>
    </location>
</feature>
<organism evidence="2 3">
    <name type="scientific">Roseateles paludis</name>
    <dbReference type="NCBI Taxonomy" id="3145238"/>
    <lineage>
        <taxon>Bacteria</taxon>
        <taxon>Pseudomonadati</taxon>
        <taxon>Pseudomonadota</taxon>
        <taxon>Betaproteobacteria</taxon>
        <taxon>Burkholderiales</taxon>
        <taxon>Sphaerotilaceae</taxon>
        <taxon>Roseateles</taxon>
    </lineage>
</organism>
<evidence type="ECO:0008006" key="4">
    <source>
        <dbReference type="Google" id="ProtNLM"/>
    </source>
</evidence>
<reference evidence="2 3" key="1">
    <citation type="submission" date="2024-05" db="EMBL/GenBank/DDBJ databases">
        <title>Roseateles sp. DJS-2-20 16S ribosomal RNA gene Genome sequencing and assembly.</title>
        <authorList>
            <person name="Woo H."/>
        </authorList>
    </citation>
    <scope>NUCLEOTIDE SEQUENCE [LARGE SCALE GENOMIC DNA]</scope>
    <source>
        <strain evidence="2 3">DJS-2-20</strain>
    </source>
</reference>
<protein>
    <recommendedName>
        <fullName evidence="4">DUF4410 domain-containing protein</fullName>
    </recommendedName>
</protein>
<evidence type="ECO:0000256" key="1">
    <source>
        <dbReference type="SAM" id="SignalP"/>
    </source>
</evidence>
<gene>
    <name evidence="2" type="ORF">ABDJ85_04580</name>
</gene>
<feature type="chain" id="PRO_5046631714" description="DUF4410 domain-containing protein" evidence="1">
    <location>
        <begin position="27"/>
        <end position="196"/>
    </location>
</feature>
<keyword evidence="3" id="KW-1185">Reference proteome</keyword>
<comment type="caution">
    <text evidence="2">The sequence shown here is derived from an EMBL/GenBank/DDBJ whole genome shotgun (WGS) entry which is preliminary data.</text>
</comment>
<sequence>MKLTSNLRSIAYAFAALQVLLLTACANVQMPPPSASATNLEKLRAAQIGPAQVGEFRLAAGKPASMDTSVGGLRGSSISPSAGSYSKQLREELIAELKGAGLLDPASPVAIEGELTDSMVDAAIGTGRGRLAARFKVKRAGAVVFDKELVAEASWESSFVGAVALPAAIHQYGALYKTLVGKLIDDADFRVAVKRK</sequence>
<dbReference type="RefSeq" id="WP_347703556.1">
    <property type="nucleotide sequence ID" value="NZ_JBDPZD010000001.1"/>
</dbReference>
<dbReference type="PROSITE" id="PS51257">
    <property type="entry name" value="PROKAR_LIPOPROTEIN"/>
    <property type="match status" value="1"/>
</dbReference>
<accession>A0ABV0FZR4</accession>
<proteinExistence type="predicted"/>
<evidence type="ECO:0000313" key="3">
    <source>
        <dbReference type="Proteomes" id="UP001495147"/>
    </source>
</evidence>
<dbReference type="EMBL" id="JBDPZD010000001">
    <property type="protein sequence ID" value="MEO3690733.1"/>
    <property type="molecule type" value="Genomic_DNA"/>
</dbReference>
<dbReference type="Proteomes" id="UP001495147">
    <property type="component" value="Unassembled WGS sequence"/>
</dbReference>
<keyword evidence="1" id="KW-0732">Signal</keyword>
<evidence type="ECO:0000313" key="2">
    <source>
        <dbReference type="EMBL" id="MEO3690733.1"/>
    </source>
</evidence>